<dbReference type="RefSeq" id="WP_036169222.1">
    <property type="nucleotide sequence ID" value="NZ_JRKJ01000016.1"/>
</dbReference>
<comment type="caution">
    <text evidence="1">The sequence shown here is derived from an EMBL/GenBank/DDBJ whole genome shotgun (WGS) entry which is preliminary data.</text>
</comment>
<evidence type="ECO:0000313" key="2">
    <source>
        <dbReference type="Proteomes" id="UP000030518"/>
    </source>
</evidence>
<dbReference type="eggNOG" id="ENOG5032DI9">
    <property type="taxonomic scope" value="Bacteria"/>
</dbReference>
<keyword evidence="2" id="KW-1185">Reference proteome</keyword>
<organism evidence="1 2">
    <name type="scientific">Lysobacter dokdonensis DS-58</name>
    <dbReference type="NCBI Taxonomy" id="1300345"/>
    <lineage>
        <taxon>Bacteria</taxon>
        <taxon>Pseudomonadati</taxon>
        <taxon>Pseudomonadota</taxon>
        <taxon>Gammaproteobacteria</taxon>
        <taxon>Lysobacterales</taxon>
        <taxon>Lysobacteraceae</taxon>
        <taxon>Noviluteimonas</taxon>
    </lineage>
</organism>
<gene>
    <name evidence="1" type="ORF">LF41_272</name>
</gene>
<dbReference type="Proteomes" id="UP000030518">
    <property type="component" value="Unassembled WGS sequence"/>
</dbReference>
<proteinExistence type="predicted"/>
<dbReference type="Gene3D" id="3.30.10.10">
    <property type="entry name" value="Trypsin Inhibitor V, subunit A"/>
    <property type="match status" value="1"/>
</dbReference>
<reference evidence="1 2" key="1">
    <citation type="submission" date="2014-09" db="EMBL/GenBank/DDBJ databases">
        <title>Genome sequences of Lysobacter dokdonensis DS-58.</title>
        <authorList>
            <person name="Kim J.F."/>
            <person name="Kwak M.-J."/>
        </authorList>
    </citation>
    <scope>NUCLEOTIDE SEQUENCE [LARGE SCALE GENOMIC DNA]</scope>
    <source>
        <strain evidence="1 2">DS-58</strain>
    </source>
</reference>
<dbReference type="PROSITE" id="PS51257">
    <property type="entry name" value="PROKAR_LIPOPROTEIN"/>
    <property type="match status" value="1"/>
</dbReference>
<dbReference type="Pfam" id="PF11720">
    <property type="entry name" value="Inhibitor_I78"/>
    <property type="match status" value="1"/>
</dbReference>
<dbReference type="OrthoDB" id="5975800at2"/>
<sequence>MHRFTLAIAAACALSACAPMDTKDKGVAKCDTSKLDWAKGQPATEDNARRLVRESGLGLWRIIGPENVERADYRPDRLTIYTDKDNVIQSLDCH</sequence>
<dbReference type="AlphaFoldDB" id="A0A0A2X0K2"/>
<dbReference type="PATRIC" id="fig|1300345.3.peg.1947"/>
<name>A0A0A2X0K2_9GAMM</name>
<evidence type="ECO:0000313" key="1">
    <source>
        <dbReference type="EMBL" id="KGQ18739.1"/>
    </source>
</evidence>
<protein>
    <submittedName>
        <fullName evidence="1">Inhibitor I78 domain containing protein</fullName>
    </submittedName>
</protein>
<dbReference type="EMBL" id="JRKJ01000016">
    <property type="protein sequence ID" value="KGQ18739.1"/>
    <property type="molecule type" value="Genomic_DNA"/>
</dbReference>
<accession>A0A0A2X0K2</accession>
<dbReference type="InterPro" id="IPR021719">
    <property type="entry name" value="Prot_inh_I78"/>
</dbReference>